<feature type="coiled-coil region" evidence="1">
    <location>
        <begin position="123"/>
        <end position="164"/>
    </location>
</feature>
<name>A0A2G8K3L4_STIJA</name>
<comment type="caution">
    <text evidence="2">The sequence shown here is derived from an EMBL/GenBank/DDBJ whole genome shotgun (WGS) entry which is preliminary data.</text>
</comment>
<keyword evidence="1" id="KW-0175">Coiled coil</keyword>
<evidence type="ECO:0000256" key="1">
    <source>
        <dbReference type="SAM" id="Coils"/>
    </source>
</evidence>
<keyword evidence="3" id="KW-1185">Reference proteome</keyword>
<dbReference type="AlphaFoldDB" id="A0A2G8K3L4"/>
<accession>A0A2G8K3L4</accession>
<evidence type="ECO:0000313" key="3">
    <source>
        <dbReference type="Proteomes" id="UP000230750"/>
    </source>
</evidence>
<evidence type="ECO:0000313" key="2">
    <source>
        <dbReference type="EMBL" id="PIK42591.1"/>
    </source>
</evidence>
<organism evidence="2 3">
    <name type="scientific">Stichopus japonicus</name>
    <name type="common">Sea cucumber</name>
    <dbReference type="NCBI Taxonomy" id="307972"/>
    <lineage>
        <taxon>Eukaryota</taxon>
        <taxon>Metazoa</taxon>
        <taxon>Echinodermata</taxon>
        <taxon>Eleutherozoa</taxon>
        <taxon>Echinozoa</taxon>
        <taxon>Holothuroidea</taxon>
        <taxon>Aspidochirotacea</taxon>
        <taxon>Aspidochirotida</taxon>
        <taxon>Stichopodidae</taxon>
        <taxon>Apostichopus</taxon>
    </lineage>
</organism>
<dbReference type="EMBL" id="MRZV01000922">
    <property type="protein sequence ID" value="PIK42591.1"/>
    <property type="molecule type" value="Genomic_DNA"/>
</dbReference>
<gene>
    <name evidence="2" type="ORF">BSL78_20544</name>
</gene>
<sequence length="169" mass="19468">MYRKVQILNNRRFLRSFASQCARYRVCSDEAVKIFSSLQQTSAVSGKQLASLQNWIDIKTEIDETTEDLEKFVEVDQSVEAKISHLQSKLRKALSDLASDEEIFAEKQRQNTKLKDQIEMLRYATANEKYAAAENCIKQQEQRLVEQQTKLAEMQQLINGMQTEVGGEI</sequence>
<protein>
    <submittedName>
        <fullName evidence="2">Putative kinesin-like protein KIF27</fullName>
    </submittedName>
</protein>
<dbReference type="Proteomes" id="UP000230750">
    <property type="component" value="Unassembled WGS sequence"/>
</dbReference>
<reference evidence="2 3" key="1">
    <citation type="journal article" date="2017" name="PLoS Biol.">
        <title>The sea cucumber genome provides insights into morphological evolution and visceral regeneration.</title>
        <authorList>
            <person name="Zhang X."/>
            <person name="Sun L."/>
            <person name="Yuan J."/>
            <person name="Sun Y."/>
            <person name="Gao Y."/>
            <person name="Zhang L."/>
            <person name="Li S."/>
            <person name="Dai H."/>
            <person name="Hamel J.F."/>
            <person name="Liu C."/>
            <person name="Yu Y."/>
            <person name="Liu S."/>
            <person name="Lin W."/>
            <person name="Guo K."/>
            <person name="Jin S."/>
            <person name="Xu P."/>
            <person name="Storey K.B."/>
            <person name="Huan P."/>
            <person name="Zhang T."/>
            <person name="Zhou Y."/>
            <person name="Zhang J."/>
            <person name="Lin C."/>
            <person name="Li X."/>
            <person name="Xing L."/>
            <person name="Huo D."/>
            <person name="Sun M."/>
            <person name="Wang L."/>
            <person name="Mercier A."/>
            <person name="Li F."/>
            <person name="Yang H."/>
            <person name="Xiang J."/>
        </authorList>
    </citation>
    <scope>NUCLEOTIDE SEQUENCE [LARGE SCALE GENOMIC DNA]</scope>
    <source>
        <strain evidence="2">Shaxun</strain>
        <tissue evidence="2">Muscle</tissue>
    </source>
</reference>
<proteinExistence type="predicted"/>